<keyword evidence="2" id="KW-1185">Reference proteome</keyword>
<dbReference type="RefSeq" id="WP_049898268.1">
    <property type="nucleotide sequence ID" value="NZ_CABLBR010000022.1"/>
</dbReference>
<dbReference type="SUPFAM" id="SSF102405">
    <property type="entry name" value="MCP/YpsA-like"/>
    <property type="match status" value="1"/>
</dbReference>
<dbReference type="PANTHER" id="PTHR38440">
    <property type="entry name" value="UPF0398 PROTEIN YPSA"/>
    <property type="match status" value="1"/>
</dbReference>
<dbReference type="PANTHER" id="PTHR38440:SF1">
    <property type="entry name" value="UPF0398 PROTEIN SPR0331"/>
    <property type="match status" value="1"/>
</dbReference>
<organism evidence="1 2">
    <name type="scientific">Ruminococcus gauvreauii</name>
    <dbReference type="NCBI Taxonomy" id="438033"/>
    <lineage>
        <taxon>Bacteria</taxon>
        <taxon>Bacillati</taxon>
        <taxon>Bacillota</taxon>
        <taxon>Clostridia</taxon>
        <taxon>Eubacteriales</taxon>
        <taxon>Oscillospiraceae</taxon>
        <taxon>Ruminococcus</taxon>
    </lineage>
</organism>
<dbReference type="Gene3D" id="3.40.50.450">
    <property type="match status" value="1"/>
</dbReference>
<sequence length="86" mass="9650">MKGKACCITGHRDMPGEEISSVKEALHEEIKKAVKDGFTVFISGFADSVDQYFAEVVLELQKENGDLKLIAVLPNRSQVDRLNRRE</sequence>
<dbReference type="Proteomes" id="UP001060164">
    <property type="component" value="Chromosome"/>
</dbReference>
<proteinExistence type="predicted"/>
<gene>
    <name evidence="1" type="ORF">NQ502_10685</name>
</gene>
<evidence type="ECO:0000313" key="2">
    <source>
        <dbReference type="Proteomes" id="UP001060164"/>
    </source>
</evidence>
<dbReference type="EMBL" id="CP102290">
    <property type="protein sequence ID" value="UWP57878.1"/>
    <property type="molecule type" value="Genomic_DNA"/>
</dbReference>
<evidence type="ECO:0000313" key="1">
    <source>
        <dbReference type="EMBL" id="UWP57878.1"/>
    </source>
</evidence>
<name>A0ABY5VD62_9FIRM</name>
<dbReference type="InterPro" id="IPR010697">
    <property type="entry name" value="YspA"/>
</dbReference>
<accession>A0ABY5VD62</accession>
<reference evidence="1" key="1">
    <citation type="journal article" date="2022" name="Cell">
        <title>Design, construction, and in vivo augmentation of a complex gut microbiome.</title>
        <authorList>
            <person name="Cheng A.G."/>
            <person name="Ho P.Y."/>
            <person name="Aranda-Diaz A."/>
            <person name="Jain S."/>
            <person name="Yu F.B."/>
            <person name="Meng X."/>
            <person name="Wang M."/>
            <person name="Iakiviak M."/>
            <person name="Nagashima K."/>
            <person name="Zhao A."/>
            <person name="Murugkar P."/>
            <person name="Patil A."/>
            <person name="Atabakhsh K."/>
            <person name="Weakley A."/>
            <person name="Yan J."/>
            <person name="Brumbaugh A.R."/>
            <person name="Higginbottom S."/>
            <person name="Dimas A."/>
            <person name="Shiver A.L."/>
            <person name="Deutschbauer A."/>
            <person name="Neff N."/>
            <person name="Sonnenburg J.L."/>
            <person name="Huang K.C."/>
            <person name="Fischbach M.A."/>
        </authorList>
    </citation>
    <scope>NUCLEOTIDE SEQUENCE</scope>
    <source>
        <strain evidence="1">DSM 19829</strain>
    </source>
</reference>
<dbReference type="Pfam" id="PF06908">
    <property type="entry name" value="YpsA"/>
    <property type="match status" value="1"/>
</dbReference>
<protein>
    <submittedName>
        <fullName evidence="1">DUF1273 domain-containing protein</fullName>
    </submittedName>
</protein>